<keyword evidence="3" id="KW-1185">Reference proteome</keyword>
<evidence type="ECO:0000313" key="3">
    <source>
        <dbReference type="Proteomes" id="UP000002059"/>
    </source>
</evidence>
<evidence type="ECO:0000256" key="1">
    <source>
        <dbReference type="SAM" id="MobiDB-lite"/>
    </source>
</evidence>
<gene>
    <name evidence="2" type="ORF">PAAG_05373</name>
</gene>
<reference evidence="2 3" key="1">
    <citation type="journal article" date="2011" name="PLoS Genet.">
        <title>Comparative genomic analysis of human fungal pathogens causing paracoccidioidomycosis.</title>
        <authorList>
            <person name="Desjardins C.A."/>
            <person name="Champion M.D."/>
            <person name="Holder J.W."/>
            <person name="Muszewska A."/>
            <person name="Goldberg J."/>
            <person name="Bailao A.M."/>
            <person name="Brigido M.M."/>
            <person name="Ferreira M.E."/>
            <person name="Garcia A.M."/>
            <person name="Grynberg M."/>
            <person name="Gujja S."/>
            <person name="Heiman D.I."/>
            <person name="Henn M.R."/>
            <person name="Kodira C.D."/>
            <person name="Leon-Narvaez H."/>
            <person name="Longo L.V."/>
            <person name="Ma L.J."/>
            <person name="Malavazi I."/>
            <person name="Matsuo A.L."/>
            <person name="Morais F.V."/>
            <person name="Pereira M."/>
            <person name="Rodriguez-Brito S."/>
            <person name="Sakthikumar S."/>
            <person name="Salem-Izacc S.M."/>
            <person name="Sykes S.M."/>
            <person name="Teixeira M.M."/>
            <person name="Vallejo M.C."/>
            <person name="Walter M.E."/>
            <person name="Yandava C."/>
            <person name="Young S."/>
            <person name="Zeng Q."/>
            <person name="Zucker J."/>
            <person name="Felipe M.S."/>
            <person name="Goldman G.H."/>
            <person name="Haas B.J."/>
            <person name="McEwen J.G."/>
            <person name="Nino-Vega G."/>
            <person name="Puccia R."/>
            <person name="San-Blas G."/>
            <person name="Soares C.M."/>
            <person name="Birren B.W."/>
            <person name="Cuomo C.A."/>
        </authorList>
    </citation>
    <scope>NUCLEOTIDE SEQUENCE [LARGE SCALE GENOMIC DNA]</scope>
    <source>
        <strain evidence="3">ATCC MYA-826 / Pb01</strain>
    </source>
</reference>
<name>C1H3N0_PARBA</name>
<dbReference type="KEGG" id="pbl:PAAG_05373"/>
<dbReference type="GeneID" id="9095997"/>
<organism evidence="2 3">
    <name type="scientific">Paracoccidioides lutzii (strain ATCC MYA-826 / Pb01)</name>
    <name type="common">Paracoccidioides brasiliensis</name>
    <dbReference type="NCBI Taxonomy" id="502779"/>
    <lineage>
        <taxon>Eukaryota</taxon>
        <taxon>Fungi</taxon>
        <taxon>Dikarya</taxon>
        <taxon>Ascomycota</taxon>
        <taxon>Pezizomycotina</taxon>
        <taxon>Eurotiomycetes</taxon>
        <taxon>Eurotiomycetidae</taxon>
        <taxon>Onygenales</taxon>
        <taxon>Ajellomycetaceae</taxon>
        <taxon>Paracoccidioides</taxon>
    </lineage>
</organism>
<proteinExistence type="predicted"/>
<dbReference type="VEuPathDB" id="FungiDB:PAAG_05373"/>
<feature type="compositionally biased region" description="Low complexity" evidence="1">
    <location>
        <begin position="84"/>
        <end position="100"/>
    </location>
</feature>
<sequence length="100" mass="11039">MDSAPDGSTRYSIVGLCKVKALYRLMKFELQLSSTSVPFSRFCSSSHEYPRPSQSMLFLEFMLSFSGSRNRLVRASKEVRKKASQPPTTAATSALLPSPG</sequence>
<evidence type="ECO:0000313" key="2">
    <source>
        <dbReference type="EMBL" id="EEH34324.2"/>
    </source>
</evidence>
<dbReference type="EMBL" id="KN294005">
    <property type="protein sequence ID" value="EEH34324.2"/>
    <property type="molecule type" value="Genomic_DNA"/>
</dbReference>
<protein>
    <submittedName>
        <fullName evidence="2">Uncharacterized protein</fullName>
    </submittedName>
</protein>
<feature type="region of interest" description="Disordered" evidence="1">
    <location>
        <begin position="76"/>
        <end position="100"/>
    </location>
</feature>
<dbReference type="AlphaFoldDB" id="C1H3N0"/>
<dbReference type="Proteomes" id="UP000002059">
    <property type="component" value="Partially assembled WGS sequence"/>
</dbReference>
<dbReference type="RefSeq" id="XP_015699781.1">
    <property type="nucleotide sequence ID" value="XM_015845555.1"/>
</dbReference>
<accession>C1H3N0</accession>
<dbReference type="HOGENOM" id="CLU_2306896_0_0_1"/>